<name>D6WC09_TRICA</name>
<dbReference type="Proteomes" id="UP000007266">
    <property type="component" value="Linkage group 2"/>
</dbReference>
<reference evidence="1 2" key="1">
    <citation type="journal article" date="2008" name="Nature">
        <title>The genome of the model beetle and pest Tribolium castaneum.</title>
        <authorList>
            <consortium name="Tribolium Genome Sequencing Consortium"/>
            <person name="Richards S."/>
            <person name="Gibbs R.A."/>
            <person name="Weinstock G.M."/>
            <person name="Brown S.J."/>
            <person name="Denell R."/>
            <person name="Beeman R.W."/>
            <person name="Gibbs R."/>
            <person name="Beeman R.W."/>
            <person name="Brown S.J."/>
            <person name="Bucher G."/>
            <person name="Friedrich M."/>
            <person name="Grimmelikhuijzen C.J."/>
            <person name="Klingler M."/>
            <person name="Lorenzen M."/>
            <person name="Richards S."/>
            <person name="Roth S."/>
            <person name="Schroder R."/>
            <person name="Tautz D."/>
            <person name="Zdobnov E.M."/>
            <person name="Muzny D."/>
            <person name="Gibbs R.A."/>
            <person name="Weinstock G.M."/>
            <person name="Attaway T."/>
            <person name="Bell S."/>
            <person name="Buhay C.J."/>
            <person name="Chandrabose M.N."/>
            <person name="Chavez D."/>
            <person name="Clerk-Blankenburg K.P."/>
            <person name="Cree A."/>
            <person name="Dao M."/>
            <person name="Davis C."/>
            <person name="Chacko J."/>
            <person name="Dinh H."/>
            <person name="Dugan-Rocha S."/>
            <person name="Fowler G."/>
            <person name="Garner T.T."/>
            <person name="Garnes J."/>
            <person name="Gnirke A."/>
            <person name="Hawes A."/>
            <person name="Hernandez J."/>
            <person name="Hines S."/>
            <person name="Holder M."/>
            <person name="Hume J."/>
            <person name="Jhangiani S.N."/>
            <person name="Joshi V."/>
            <person name="Khan Z.M."/>
            <person name="Jackson L."/>
            <person name="Kovar C."/>
            <person name="Kowis A."/>
            <person name="Lee S."/>
            <person name="Lewis L.R."/>
            <person name="Margolis J."/>
            <person name="Morgan M."/>
            <person name="Nazareth L.V."/>
            <person name="Nguyen N."/>
            <person name="Okwuonu G."/>
            <person name="Parker D."/>
            <person name="Richards S."/>
            <person name="Ruiz S.J."/>
            <person name="Santibanez J."/>
            <person name="Savard J."/>
            <person name="Scherer S.E."/>
            <person name="Schneider B."/>
            <person name="Sodergren E."/>
            <person name="Tautz D."/>
            <person name="Vattahil S."/>
            <person name="Villasana D."/>
            <person name="White C.S."/>
            <person name="Wright R."/>
            <person name="Park Y."/>
            <person name="Beeman R.W."/>
            <person name="Lord J."/>
            <person name="Oppert B."/>
            <person name="Lorenzen M."/>
            <person name="Brown S."/>
            <person name="Wang L."/>
            <person name="Savard J."/>
            <person name="Tautz D."/>
            <person name="Richards S."/>
            <person name="Weinstock G."/>
            <person name="Gibbs R.A."/>
            <person name="Liu Y."/>
            <person name="Worley K."/>
            <person name="Weinstock G."/>
            <person name="Elsik C.G."/>
            <person name="Reese J.T."/>
            <person name="Elhaik E."/>
            <person name="Landan G."/>
            <person name="Graur D."/>
            <person name="Arensburger P."/>
            <person name="Atkinson P."/>
            <person name="Beeman R.W."/>
            <person name="Beidler J."/>
            <person name="Brown S.J."/>
            <person name="Demuth J.P."/>
            <person name="Drury D.W."/>
            <person name="Du Y.Z."/>
            <person name="Fujiwara H."/>
            <person name="Lorenzen M."/>
            <person name="Maselli V."/>
            <person name="Osanai M."/>
            <person name="Park Y."/>
            <person name="Robertson H.M."/>
            <person name="Tu Z."/>
            <person name="Wang J.J."/>
            <person name="Wang S."/>
            <person name="Richards S."/>
            <person name="Song H."/>
            <person name="Zhang L."/>
            <person name="Sodergren E."/>
            <person name="Werner D."/>
            <person name="Stanke M."/>
            <person name="Morgenstern B."/>
            <person name="Solovyev V."/>
            <person name="Kosarev P."/>
            <person name="Brown G."/>
            <person name="Chen H.C."/>
            <person name="Ermolaeva O."/>
            <person name="Hlavina W."/>
            <person name="Kapustin Y."/>
            <person name="Kiryutin B."/>
            <person name="Kitts P."/>
            <person name="Maglott D."/>
            <person name="Pruitt K."/>
            <person name="Sapojnikov V."/>
            <person name="Souvorov A."/>
            <person name="Mackey A.J."/>
            <person name="Waterhouse R.M."/>
            <person name="Wyder S."/>
            <person name="Zdobnov E.M."/>
            <person name="Zdobnov E.M."/>
            <person name="Wyder S."/>
            <person name="Kriventseva E.V."/>
            <person name="Kadowaki T."/>
            <person name="Bork P."/>
            <person name="Aranda M."/>
            <person name="Bao R."/>
            <person name="Beermann A."/>
            <person name="Berns N."/>
            <person name="Bolognesi R."/>
            <person name="Bonneton F."/>
            <person name="Bopp D."/>
            <person name="Brown S.J."/>
            <person name="Bucher G."/>
            <person name="Butts T."/>
            <person name="Chaumot A."/>
            <person name="Denell R.E."/>
            <person name="Ferrier D.E."/>
            <person name="Friedrich M."/>
            <person name="Gordon C.M."/>
            <person name="Jindra M."/>
            <person name="Klingler M."/>
            <person name="Lan Q."/>
            <person name="Lattorff H.M."/>
            <person name="Laudet V."/>
            <person name="von Levetsow C."/>
            <person name="Liu Z."/>
            <person name="Lutz R."/>
            <person name="Lynch J.A."/>
            <person name="da Fonseca R.N."/>
            <person name="Posnien N."/>
            <person name="Reuter R."/>
            <person name="Roth S."/>
            <person name="Savard J."/>
            <person name="Schinko J.B."/>
            <person name="Schmitt C."/>
            <person name="Schoppmeier M."/>
            <person name="Schroder R."/>
            <person name="Shippy T.D."/>
            <person name="Simonnet F."/>
            <person name="Marques-Souza H."/>
            <person name="Tautz D."/>
            <person name="Tomoyasu Y."/>
            <person name="Trauner J."/>
            <person name="Van der Zee M."/>
            <person name="Vervoort M."/>
            <person name="Wittkopp N."/>
            <person name="Wimmer E.A."/>
            <person name="Yang X."/>
            <person name="Jones A.K."/>
            <person name="Sattelle D.B."/>
            <person name="Ebert P.R."/>
            <person name="Nelson D."/>
            <person name="Scott J.G."/>
            <person name="Beeman R.W."/>
            <person name="Muthukrishnan S."/>
            <person name="Kramer K.J."/>
            <person name="Arakane Y."/>
            <person name="Beeman R.W."/>
            <person name="Zhu Q."/>
            <person name="Hogenkamp D."/>
            <person name="Dixit R."/>
            <person name="Oppert B."/>
            <person name="Jiang H."/>
            <person name="Zou Z."/>
            <person name="Marshall J."/>
            <person name="Elpidina E."/>
            <person name="Vinokurov K."/>
            <person name="Oppert C."/>
            <person name="Zou Z."/>
            <person name="Evans J."/>
            <person name="Lu Z."/>
            <person name="Zhao P."/>
            <person name="Sumathipala N."/>
            <person name="Altincicek B."/>
            <person name="Vilcinskas A."/>
            <person name="Williams M."/>
            <person name="Hultmark D."/>
            <person name="Hetru C."/>
            <person name="Jiang H."/>
            <person name="Grimmelikhuijzen C.J."/>
            <person name="Hauser F."/>
            <person name="Cazzamali G."/>
            <person name="Williamson M."/>
            <person name="Park Y."/>
            <person name="Li B."/>
            <person name="Tanaka Y."/>
            <person name="Predel R."/>
            <person name="Neupert S."/>
            <person name="Schachtner J."/>
            <person name="Verleyen P."/>
            <person name="Raible F."/>
            <person name="Bork P."/>
            <person name="Friedrich M."/>
            <person name="Walden K.K."/>
            <person name="Robertson H.M."/>
            <person name="Angeli S."/>
            <person name="Foret S."/>
            <person name="Bucher G."/>
            <person name="Schuetz S."/>
            <person name="Maleszka R."/>
            <person name="Wimmer E.A."/>
            <person name="Beeman R.W."/>
            <person name="Lorenzen M."/>
            <person name="Tomoyasu Y."/>
            <person name="Miller S.C."/>
            <person name="Grossmann D."/>
            <person name="Bucher G."/>
        </authorList>
    </citation>
    <scope>NUCLEOTIDE SEQUENCE [LARGE SCALE GENOMIC DNA]</scope>
    <source>
        <strain evidence="1 2">Georgia GA2</strain>
    </source>
</reference>
<evidence type="ECO:0000313" key="2">
    <source>
        <dbReference type="Proteomes" id="UP000007266"/>
    </source>
</evidence>
<accession>D6WC09</accession>
<protein>
    <submittedName>
        <fullName evidence="1">Uncharacterized protein</fullName>
    </submittedName>
</protein>
<sequence length="171" mass="20042">MNIVTCVYCLVNTLEMQVKPLVNIPYEGIQTKTLSIDWTKECDRLDFIPRKLGRPKGMKTVAEEEAILEELTLIRALTRRSRSQLLVVRSANIKQSKNTSGSEISKKYFEMIIQNLVVLKLIRKPVRLLRRLSKTVCDPLFGELYNEEYHRPRQFSEDVDWRNDCKIHFAQ</sequence>
<dbReference type="EMBL" id="KQ971309">
    <property type="protein sequence ID" value="EEZ99140.1"/>
    <property type="molecule type" value="Genomic_DNA"/>
</dbReference>
<dbReference type="PhylomeDB" id="D6WC09"/>
<gene>
    <name evidence="1" type="primary">GLEAN_12921</name>
    <name evidence="1" type="ORF">TcasGA2_TC012921</name>
</gene>
<keyword evidence="2" id="KW-1185">Reference proteome</keyword>
<organism evidence="1 2">
    <name type="scientific">Tribolium castaneum</name>
    <name type="common">Red flour beetle</name>
    <dbReference type="NCBI Taxonomy" id="7070"/>
    <lineage>
        <taxon>Eukaryota</taxon>
        <taxon>Metazoa</taxon>
        <taxon>Ecdysozoa</taxon>
        <taxon>Arthropoda</taxon>
        <taxon>Hexapoda</taxon>
        <taxon>Insecta</taxon>
        <taxon>Pterygota</taxon>
        <taxon>Neoptera</taxon>
        <taxon>Endopterygota</taxon>
        <taxon>Coleoptera</taxon>
        <taxon>Polyphaga</taxon>
        <taxon>Cucujiformia</taxon>
        <taxon>Tenebrionidae</taxon>
        <taxon>Tenebrionidae incertae sedis</taxon>
        <taxon>Tribolium</taxon>
    </lineage>
</organism>
<proteinExistence type="predicted"/>
<dbReference type="HOGENOM" id="CLU_1564910_0_0_1"/>
<evidence type="ECO:0000313" key="1">
    <source>
        <dbReference type="EMBL" id="EEZ99140.1"/>
    </source>
</evidence>
<reference evidence="1 2" key="2">
    <citation type="journal article" date="2010" name="Nucleic Acids Res.">
        <title>BeetleBase in 2010: revisions to provide comprehensive genomic information for Tribolium castaneum.</title>
        <authorList>
            <person name="Kim H.S."/>
            <person name="Murphy T."/>
            <person name="Xia J."/>
            <person name="Caragea D."/>
            <person name="Park Y."/>
            <person name="Beeman R.W."/>
            <person name="Lorenzen M.D."/>
            <person name="Butcher S."/>
            <person name="Manak J.R."/>
            <person name="Brown S.J."/>
        </authorList>
    </citation>
    <scope>GENOME REANNOTATION</scope>
    <source>
        <strain evidence="1 2">Georgia GA2</strain>
    </source>
</reference>
<dbReference type="AlphaFoldDB" id="D6WC09"/>